<comment type="caution">
    <text evidence="1">The sequence shown here is derived from an EMBL/GenBank/DDBJ whole genome shotgun (WGS) entry which is preliminary data.</text>
</comment>
<name>B7BF03_9BACT</name>
<organism evidence="1 2">
    <name type="scientific">Parabacteroides johnsonii DSM 18315</name>
    <dbReference type="NCBI Taxonomy" id="537006"/>
    <lineage>
        <taxon>Bacteria</taxon>
        <taxon>Pseudomonadati</taxon>
        <taxon>Bacteroidota</taxon>
        <taxon>Bacteroidia</taxon>
        <taxon>Bacteroidales</taxon>
        <taxon>Tannerellaceae</taxon>
        <taxon>Parabacteroides</taxon>
    </lineage>
</organism>
<protein>
    <submittedName>
        <fullName evidence="1">Uncharacterized protein</fullName>
    </submittedName>
</protein>
<dbReference type="STRING" id="537006.PRABACTJOHN_03632"/>
<dbReference type="HOGENOM" id="CLU_2233919_0_0_10"/>
<dbReference type="GeneID" id="93406794"/>
<reference evidence="1 2" key="1">
    <citation type="submission" date="2008-10" db="EMBL/GenBank/DDBJ databases">
        <title>Draft genome sequence of Parabacteroides johnsonii (DSM 18315).</title>
        <authorList>
            <person name="Sudarsanam P."/>
            <person name="Ley R."/>
            <person name="Guruge J."/>
            <person name="Turnbaugh P.J."/>
            <person name="Mahowald M."/>
            <person name="Liep D."/>
            <person name="Gordon J."/>
        </authorList>
    </citation>
    <scope>NUCLEOTIDE SEQUENCE [LARGE SCALE GENOMIC DNA]</scope>
    <source>
        <strain evidence="1 2">DSM 18315</strain>
    </source>
</reference>
<gene>
    <name evidence="1" type="ORF">PRABACTJOHN_03632</name>
</gene>
<evidence type="ECO:0000313" key="2">
    <source>
        <dbReference type="Proteomes" id="UP000005510"/>
    </source>
</evidence>
<dbReference type="AlphaFoldDB" id="B7BF03"/>
<dbReference type="RefSeq" id="WP_008151986.1">
    <property type="nucleotide sequence ID" value="NZ_CP102285.1"/>
</dbReference>
<proteinExistence type="predicted"/>
<accession>B7BF03</accession>
<dbReference type="Proteomes" id="UP000005510">
    <property type="component" value="Unassembled WGS sequence"/>
</dbReference>
<dbReference type="EMBL" id="ABYH01000378">
    <property type="protein sequence ID" value="EEC94965.1"/>
    <property type="molecule type" value="Genomic_DNA"/>
</dbReference>
<reference evidence="1 2" key="2">
    <citation type="submission" date="2008-10" db="EMBL/GenBank/DDBJ databases">
        <authorList>
            <person name="Fulton L."/>
            <person name="Clifton S."/>
            <person name="Fulton B."/>
            <person name="Xu J."/>
            <person name="Minx P."/>
            <person name="Pepin K.H."/>
            <person name="Johnson M."/>
            <person name="Bhonagiri V."/>
            <person name="Nash W.E."/>
            <person name="Mardis E.R."/>
            <person name="Wilson R.K."/>
        </authorList>
    </citation>
    <scope>NUCLEOTIDE SEQUENCE [LARGE SCALE GENOMIC DNA]</scope>
    <source>
        <strain evidence="1 2">DSM 18315</strain>
    </source>
</reference>
<evidence type="ECO:0000313" key="1">
    <source>
        <dbReference type="EMBL" id="EEC94965.1"/>
    </source>
</evidence>
<sequence length="105" mass="11074">MIVVFLPSVRLPYSGAASGFMVHQKAVGKASPAVFSCQLLLPGKEEFARNALQNSGTGTTAYLCSDKTYAVTVRRARREKSAALAAIKGKRQIEKETGGGGVSGR</sequence>